<name>A0A5C3KHB4_COPMA</name>
<feature type="compositionally biased region" description="Polar residues" evidence="6">
    <location>
        <begin position="128"/>
        <end position="143"/>
    </location>
</feature>
<accession>A0A5C3KHB4</accession>
<comment type="similarity">
    <text evidence="2">Belongs to the SNF5 family.</text>
</comment>
<keyword evidence="3" id="KW-0805">Transcription regulation</keyword>
<keyword evidence="8" id="KW-1185">Reference proteome</keyword>
<protein>
    <submittedName>
        <fullName evidence="7">SNF5-domain-containing protein</fullName>
    </submittedName>
</protein>
<feature type="compositionally biased region" description="Basic and acidic residues" evidence="6">
    <location>
        <begin position="1427"/>
        <end position="1476"/>
    </location>
</feature>
<feature type="compositionally biased region" description="Basic and acidic residues" evidence="6">
    <location>
        <begin position="932"/>
        <end position="942"/>
    </location>
</feature>
<evidence type="ECO:0000256" key="5">
    <source>
        <dbReference type="ARBA" id="ARBA00023242"/>
    </source>
</evidence>
<feature type="region of interest" description="Disordered" evidence="6">
    <location>
        <begin position="41"/>
        <end position="69"/>
    </location>
</feature>
<feature type="region of interest" description="Disordered" evidence="6">
    <location>
        <begin position="762"/>
        <end position="781"/>
    </location>
</feature>
<feature type="compositionally biased region" description="Basic and acidic residues" evidence="6">
    <location>
        <begin position="1109"/>
        <end position="1121"/>
    </location>
</feature>
<dbReference type="GO" id="GO:0006338">
    <property type="term" value="P:chromatin remodeling"/>
    <property type="evidence" value="ECO:0007669"/>
    <property type="project" value="InterPro"/>
</dbReference>
<dbReference type="InterPro" id="IPR006939">
    <property type="entry name" value="SNF5"/>
</dbReference>
<feature type="region of interest" description="Disordered" evidence="6">
    <location>
        <begin position="128"/>
        <end position="252"/>
    </location>
</feature>
<evidence type="ECO:0000256" key="6">
    <source>
        <dbReference type="SAM" id="MobiDB-lite"/>
    </source>
</evidence>
<dbReference type="STRING" id="230819.A0A5C3KHB4"/>
<keyword evidence="4" id="KW-0804">Transcription</keyword>
<feature type="compositionally biased region" description="Low complexity" evidence="6">
    <location>
        <begin position="335"/>
        <end position="348"/>
    </location>
</feature>
<evidence type="ECO:0000256" key="2">
    <source>
        <dbReference type="ARBA" id="ARBA00010239"/>
    </source>
</evidence>
<feature type="compositionally biased region" description="Basic residues" evidence="6">
    <location>
        <begin position="766"/>
        <end position="777"/>
    </location>
</feature>
<feature type="compositionally biased region" description="Gly residues" evidence="6">
    <location>
        <begin position="1577"/>
        <end position="1592"/>
    </location>
</feature>
<dbReference type="PANTHER" id="PTHR10019">
    <property type="entry name" value="SNF5"/>
    <property type="match status" value="1"/>
</dbReference>
<dbReference type="GO" id="GO:0000228">
    <property type="term" value="C:nuclear chromosome"/>
    <property type="evidence" value="ECO:0007669"/>
    <property type="project" value="InterPro"/>
</dbReference>
<evidence type="ECO:0000313" key="7">
    <source>
        <dbReference type="EMBL" id="TFK19245.1"/>
    </source>
</evidence>
<feature type="compositionally biased region" description="Basic residues" evidence="6">
    <location>
        <begin position="1122"/>
        <end position="1133"/>
    </location>
</feature>
<proteinExistence type="inferred from homology"/>
<evidence type="ECO:0000256" key="1">
    <source>
        <dbReference type="ARBA" id="ARBA00004123"/>
    </source>
</evidence>
<dbReference type="OrthoDB" id="515064at2759"/>
<feature type="compositionally biased region" description="Acidic residues" evidence="6">
    <location>
        <begin position="943"/>
        <end position="956"/>
    </location>
</feature>
<feature type="region of interest" description="Disordered" evidence="6">
    <location>
        <begin position="932"/>
        <end position="956"/>
    </location>
</feature>
<feature type="compositionally biased region" description="Low complexity" evidence="6">
    <location>
        <begin position="302"/>
        <end position="328"/>
    </location>
</feature>
<feature type="region of interest" description="Disordered" evidence="6">
    <location>
        <begin position="302"/>
        <end position="372"/>
    </location>
</feature>
<feature type="compositionally biased region" description="Basic and acidic residues" evidence="6">
    <location>
        <begin position="195"/>
        <end position="206"/>
    </location>
</feature>
<feature type="compositionally biased region" description="Polar residues" evidence="6">
    <location>
        <begin position="54"/>
        <end position="66"/>
    </location>
</feature>
<reference evidence="7 8" key="1">
    <citation type="journal article" date="2019" name="Nat. Ecol. Evol.">
        <title>Megaphylogeny resolves global patterns of mushroom evolution.</title>
        <authorList>
            <person name="Varga T."/>
            <person name="Krizsan K."/>
            <person name="Foldi C."/>
            <person name="Dima B."/>
            <person name="Sanchez-Garcia M."/>
            <person name="Sanchez-Ramirez S."/>
            <person name="Szollosi G.J."/>
            <person name="Szarkandi J.G."/>
            <person name="Papp V."/>
            <person name="Albert L."/>
            <person name="Andreopoulos W."/>
            <person name="Angelini C."/>
            <person name="Antonin V."/>
            <person name="Barry K.W."/>
            <person name="Bougher N.L."/>
            <person name="Buchanan P."/>
            <person name="Buyck B."/>
            <person name="Bense V."/>
            <person name="Catcheside P."/>
            <person name="Chovatia M."/>
            <person name="Cooper J."/>
            <person name="Damon W."/>
            <person name="Desjardin D."/>
            <person name="Finy P."/>
            <person name="Geml J."/>
            <person name="Haridas S."/>
            <person name="Hughes K."/>
            <person name="Justo A."/>
            <person name="Karasinski D."/>
            <person name="Kautmanova I."/>
            <person name="Kiss B."/>
            <person name="Kocsube S."/>
            <person name="Kotiranta H."/>
            <person name="LaButti K.M."/>
            <person name="Lechner B.E."/>
            <person name="Liimatainen K."/>
            <person name="Lipzen A."/>
            <person name="Lukacs Z."/>
            <person name="Mihaltcheva S."/>
            <person name="Morgado L.N."/>
            <person name="Niskanen T."/>
            <person name="Noordeloos M.E."/>
            <person name="Ohm R.A."/>
            <person name="Ortiz-Santana B."/>
            <person name="Ovrebo C."/>
            <person name="Racz N."/>
            <person name="Riley R."/>
            <person name="Savchenko A."/>
            <person name="Shiryaev A."/>
            <person name="Soop K."/>
            <person name="Spirin V."/>
            <person name="Szebenyi C."/>
            <person name="Tomsovsky M."/>
            <person name="Tulloss R.E."/>
            <person name="Uehling J."/>
            <person name="Grigoriev I.V."/>
            <person name="Vagvolgyi C."/>
            <person name="Papp T."/>
            <person name="Martin F.M."/>
            <person name="Miettinen O."/>
            <person name="Hibbett D.S."/>
            <person name="Nagy L.G."/>
        </authorList>
    </citation>
    <scope>NUCLEOTIDE SEQUENCE [LARGE SCALE GENOMIC DNA]</scope>
    <source>
        <strain evidence="7 8">CBS 121175</strain>
    </source>
</reference>
<feature type="compositionally biased region" description="Low complexity" evidence="6">
    <location>
        <begin position="1477"/>
        <end position="1494"/>
    </location>
</feature>
<keyword evidence="5" id="KW-0539">Nucleus</keyword>
<feature type="region of interest" description="Disordered" evidence="6">
    <location>
        <begin position="1109"/>
        <end position="1134"/>
    </location>
</feature>
<evidence type="ECO:0000256" key="4">
    <source>
        <dbReference type="ARBA" id="ARBA00023163"/>
    </source>
</evidence>
<feature type="compositionally biased region" description="Low complexity" evidence="6">
    <location>
        <begin position="207"/>
        <end position="238"/>
    </location>
</feature>
<dbReference type="EMBL" id="ML210351">
    <property type="protein sequence ID" value="TFK19245.1"/>
    <property type="molecule type" value="Genomic_DNA"/>
</dbReference>
<dbReference type="Pfam" id="PF04855">
    <property type="entry name" value="SNF5"/>
    <property type="match status" value="1"/>
</dbReference>
<feature type="region of interest" description="Disordered" evidence="6">
    <location>
        <begin position="1372"/>
        <end position="1500"/>
    </location>
</feature>
<gene>
    <name evidence="7" type="ORF">FA15DRAFT_648639</name>
</gene>
<feature type="region of interest" description="Disordered" evidence="6">
    <location>
        <begin position="1577"/>
        <end position="1600"/>
    </location>
</feature>
<organism evidence="7 8">
    <name type="scientific">Coprinopsis marcescibilis</name>
    <name type="common">Agaric fungus</name>
    <name type="synonym">Psathyrella marcescibilis</name>
    <dbReference type="NCBI Taxonomy" id="230819"/>
    <lineage>
        <taxon>Eukaryota</taxon>
        <taxon>Fungi</taxon>
        <taxon>Dikarya</taxon>
        <taxon>Basidiomycota</taxon>
        <taxon>Agaricomycotina</taxon>
        <taxon>Agaricomycetes</taxon>
        <taxon>Agaricomycetidae</taxon>
        <taxon>Agaricales</taxon>
        <taxon>Agaricineae</taxon>
        <taxon>Psathyrellaceae</taxon>
        <taxon>Coprinopsis</taxon>
    </lineage>
</organism>
<dbReference type="Proteomes" id="UP000307440">
    <property type="component" value="Unassembled WGS sequence"/>
</dbReference>
<evidence type="ECO:0000256" key="3">
    <source>
        <dbReference type="ARBA" id="ARBA00023015"/>
    </source>
</evidence>
<evidence type="ECO:0000313" key="8">
    <source>
        <dbReference type="Proteomes" id="UP000307440"/>
    </source>
</evidence>
<comment type="subcellular location">
    <subcellularLocation>
        <location evidence="1">Nucleus</location>
    </subcellularLocation>
</comment>
<sequence length="1600" mass="174539">MNPSQQTFPPAVVHNPSMNDVNFHQQQLANQQRMMMQQKMAMQPPPPRPPTAMSTGAMSRPGTSMSHRPDAISPQQIQALHQQITHQMSQKLAQGGTPVQGMTPQLQAQFQMQVQREVQRVLHNNQQQRLAQMNTGRPQSRMGTPQIAAKSLASHQSPPPTPQGVTSPPQQGSPPPTTPTQTPGSPSFLRVGKRKLGENGDRDTPEHQQMAAMQQQQQQQQQQLHHHQQQMQQMAAMQRRQTSSPRPDSAMNMNMMGMNANMGNMNQMGMNMGMGLGGVNPMMVDSFGQMGNMGGMPMNNMGGMGMSPTMMQQQQQQQQPQQRQRQNSMPPPPSLSASSSTASMGSMGNIQGLIGGIPSTPQPTSSHPNPGAPLMAGNVGPGGMSLSQLAGGMPQMNNMGTGGPGSMNPMAMNQLNAMQMSMNTMNNMNAINNMGGIGNMNNINNLGNMGNMNAMNMNNISQLPNQMNMGINHMGGNSSPMGIKSGMLPGTPTPAAMGGNVRSAPMQMTPSMSTGSIGGIDPTVLSSPIVSNALNVMNPMIPPLTPGAVQSPRGVSATPSGSSMPPSALPMLPTNSIPNVPPSIASPTVSHDSKIPIAATSGGAPLGPVIPALPPLPANVNLNPSVTKVTPVPLVDSLTLIPALTSNEIENIQEWMTKDKEYEERSYKKMKEGMNEEVREAFLRSGMWWDKGTSGIPRGLKPPASGAAGVVMKRHPGPGGFVADKEWFWSNMTKYRRLPVFSNVRGGGYAPVDKELFDVRYPPRSRGAHQSRSRNKIKREGLKVPRRLNAEEADRPEQLIPIRLEFDVEHHRMRDTFIWNMNDPVVTPEHFAQSLVEDYNLPLSYHGVIAKSIHDQIADFRSHSFQFDGLASDTDLVRVKPPTKPDEAELVARGKLDERSLEWWKAWRRRVRVMRVGVSNKKRGKMAKRVKKEEGVVKRENADGDEADVEDEEEDEDDDLAVAAAIRLPGDQKENALLSLHEIPLNEATMHEEMRIVIKLDIIVGSMKLDDQFEWDIEGTEVTPEEFAEVYTRDLGLGGEFKTSIAHSIREQVQTYQKSLFLVGHINDGSFIQDDELRQSFLPSLVSGARAPGEVSQFTPTLNYLSDGEIDRTEKERDKDLNKRRKRNTRGRRGVALPDREPIRTYRTPAVGFPELDPATMALAVASAAPTSSRRAAAAAASLTIANMVASENSNSSYSPPLANAPLPSVSAQPVQPPPNIMPVKEKKVKGLFKGPSFPSSVLRPRAQVAAPTLSTAADVNSLPAPLENDPPIVQPIPQLEYRNRLLNARRAKELEREAKAQEFVDGQHPNFIDGVWHCSNCGCPESIAIGRRKGPLGDKSQCGTCGKYWHRHRRPRPAEWNPDAEWHSGLAKREAEARVPVSKKKGAGGGMEMLGDDEPMSPVSSASSEGEGLPLAVRSRVNGNASRKEKETLRAEREREQKERDEKERKDRDKEKEKEKKEKEKDGGREKDKESVAPVSSSSGSASAPVNGPQKPPEWLTNAMHAMQKKYTNDKFDVILRKTTTTPEWRIKCLDCPGKLYTPGPGETLSNYEVHLKNRLHRQRVNERLGGGVISAGSGAGGGGKGGGGSVDGSQTAAS</sequence>